<keyword evidence="7" id="KW-0963">Cytoplasm</keyword>
<dbReference type="OrthoDB" id="10003593at2759"/>
<dbReference type="Pfam" id="PF21974">
    <property type="entry name" value="SPN1_m3Gcap_bd"/>
    <property type="match status" value="1"/>
</dbReference>
<dbReference type="GO" id="GO:0061015">
    <property type="term" value="P:snRNA import into nucleus"/>
    <property type="evidence" value="ECO:0007669"/>
    <property type="project" value="InterPro"/>
</dbReference>
<evidence type="ECO:0000256" key="8">
    <source>
        <dbReference type="ARBA" id="ARBA00022884"/>
    </source>
</evidence>
<dbReference type="CDD" id="cd09232">
    <property type="entry name" value="Snurportin-1_C"/>
    <property type="match status" value="1"/>
</dbReference>
<dbReference type="InterPro" id="IPR024721">
    <property type="entry name" value="Snurportin-1_N"/>
</dbReference>
<keyword evidence="13" id="KW-1185">Reference proteome</keyword>
<sequence>MSYDDIVESFSESFLLTKEANDTNRCHPKYNHFKDTAKSKECLQEIRRKEFIDNQKKNREQIVMRLRCLLDEMPVEDNACEPMDTRNGRKLDSKLKRFYVNKYKNQLMLSEWLVQIPEDLTTNWFLVLCPIGKRCLVLSSKGQTRAYSRTGYLMATFPTQLPGGNRKIAKDSKHNCILDCIYSESERVYYVLDVMSWNGCHFGECDTDFRFFWLNSKLESECPEVIDRTPLNPYPFVALKHYGCSESEIVSTLRAPKQFSSPVDGLLFYHKRCHYTSGVTPLVNWLKPHMLSDVLNIHIN</sequence>
<evidence type="ECO:0000313" key="13">
    <source>
        <dbReference type="Proteomes" id="UP000759131"/>
    </source>
</evidence>
<dbReference type="EMBL" id="CAJPIZ010010565">
    <property type="protein sequence ID" value="CAG2112616.1"/>
    <property type="molecule type" value="Genomic_DNA"/>
</dbReference>
<proteinExistence type="inferred from homology"/>
<evidence type="ECO:0000256" key="6">
    <source>
        <dbReference type="ARBA" id="ARBA00022448"/>
    </source>
</evidence>
<dbReference type="EMBL" id="OC865140">
    <property type="protein sequence ID" value="CAD7632186.1"/>
    <property type="molecule type" value="Genomic_DNA"/>
</dbReference>
<dbReference type="Gene3D" id="3.30.470.30">
    <property type="entry name" value="DNA ligase/mRNA capping enzyme"/>
    <property type="match status" value="1"/>
</dbReference>
<evidence type="ECO:0000256" key="4">
    <source>
        <dbReference type="ARBA" id="ARBA00007540"/>
    </source>
</evidence>
<dbReference type="Pfam" id="PF11538">
    <property type="entry name" value="Snurportin1"/>
    <property type="match status" value="1"/>
</dbReference>
<dbReference type="GO" id="GO:0005737">
    <property type="term" value="C:cytoplasm"/>
    <property type="evidence" value="ECO:0007669"/>
    <property type="project" value="UniProtKB-SubCell"/>
</dbReference>
<keyword evidence="8" id="KW-0694">RNA-binding</keyword>
<dbReference type="GO" id="GO:0003723">
    <property type="term" value="F:RNA binding"/>
    <property type="evidence" value="ECO:0007669"/>
    <property type="project" value="UniProtKB-KW"/>
</dbReference>
<accession>A0A7R9Q4G7</accession>
<organism evidence="12">
    <name type="scientific">Medioppia subpectinata</name>
    <dbReference type="NCBI Taxonomy" id="1979941"/>
    <lineage>
        <taxon>Eukaryota</taxon>
        <taxon>Metazoa</taxon>
        <taxon>Ecdysozoa</taxon>
        <taxon>Arthropoda</taxon>
        <taxon>Chelicerata</taxon>
        <taxon>Arachnida</taxon>
        <taxon>Acari</taxon>
        <taxon>Acariformes</taxon>
        <taxon>Sarcoptiformes</taxon>
        <taxon>Oribatida</taxon>
        <taxon>Brachypylina</taxon>
        <taxon>Oppioidea</taxon>
        <taxon>Oppiidae</taxon>
        <taxon>Medioppia</taxon>
    </lineage>
</organism>
<reference evidence="12" key="1">
    <citation type="submission" date="2020-11" db="EMBL/GenBank/DDBJ databases">
        <authorList>
            <person name="Tran Van P."/>
        </authorList>
    </citation>
    <scope>NUCLEOTIDE SEQUENCE</scope>
</reference>
<keyword evidence="9" id="KW-0539">Nucleus</keyword>
<dbReference type="AlphaFoldDB" id="A0A7R9Q4G7"/>
<evidence type="ECO:0000313" key="12">
    <source>
        <dbReference type="EMBL" id="CAD7632186.1"/>
    </source>
</evidence>
<evidence type="ECO:0000259" key="10">
    <source>
        <dbReference type="Pfam" id="PF11538"/>
    </source>
</evidence>
<protein>
    <recommendedName>
        <fullName evidence="5">Snurportin-1</fullName>
    </recommendedName>
</protein>
<evidence type="ECO:0000259" key="11">
    <source>
        <dbReference type="Pfam" id="PF21974"/>
    </source>
</evidence>
<evidence type="ECO:0000256" key="5">
    <source>
        <dbReference type="ARBA" id="ARBA00016034"/>
    </source>
</evidence>
<evidence type="ECO:0000256" key="9">
    <source>
        <dbReference type="ARBA" id="ARBA00023242"/>
    </source>
</evidence>
<dbReference type="InterPro" id="IPR047857">
    <property type="entry name" value="Snurportin1_C"/>
</dbReference>
<name>A0A7R9Q4G7_9ACAR</name>
<feature type="domain" description="Snurportin-1 m3G cap-binding" evidence="11">
    <location>
        <begin position="106"/>
        <end position="288"/>
    </location>
</feature>
<dbReference type="PANTHER" id="PTHR13403:SF6">
    <property type="entry name" value="SNURPORTIN-1"/>
    <property type="match status" value="1"/>
</dbReference>
<dbReference type="Proteomes" id="UP000759131">
    <property type="component" value="Unassembled WGS sequence"/>
</dbReference>
<dbReference type="SUPFAM" id="SSF56091">
    <property type="entry name" value="DNA ligase/mRNA capping enzyme, catalytic domain"/>
    <property type="match status" value="1"/>
</dbReference>
<evidence type="ECO:0000256" key="3">
    <source>
        <dbReference type="ARBA" id="ARBA00004496"/>
    </source>
</evidence>
<dbReference type="PANTHER" id="PTHR13403">
    <property type="entry name" value="SNURPORTIN1 RNUT1 PROTEIN RNA, U TRANSPORTER 1"/>
    <property type="match status" value="1"/>
</dbReference>
<evidence type="ECO:0000256" key="2">
    <source>
        <dbReference type="ARBA" id="ARBA00004123"/>
    </source>
</evidence>
<keyword evidence="6" id="KW-0813">Transport</keyword>
<feature type="domain" description="Snurportin-1 N-terminal" evidence="10">
    <location>
        <begin position="27"/>
        <end position="67"/>
    </location>
</feature>
<comment type="similarity">
    <text evidence="4">Belongs to the snurportin family.</text>
</comment>
<evidence type="ECO:0000256" key="7">
    <source>
        <dbReference type="ARBA" id="ARBA00022490"/>
    </source>
</evidence>
<evidence type="ECO:0000256" key="1">
    <source>
        <dbReference type="ARBA" id="ARBA00003975"/>
    </source>
</evidence>
<dbReference type="InterPro" id="IPR017336">
    <property type="entry name" value="Snurportin-1"/>
</dbReference>
<dbReference type="GO" id="GO:0005634">
    <property type="term" value="C:nucleus"/>
    <property type="evidence" value="ECO:0007669"/>
    <property type="project" value="UniProtKB-SubCell"/>
</dbReference>
<gene>
    <name evidence="12" type="ORF">OSB1V03_LOCUS12591</name>
</gene>
<comment type="function">
    <text evidence="1">Functions as an U snRNP-specific nuclear import adapter. Involved in the trimethylguanosine (m3G)-cap-dependent nuclear import of U snRNPs. Binds specifically to the terminal m3G-cap U snRNAs.</text>
</comment>
<comment type="subcellular location">
    <subcellularLocation>
        <location evidence="3">Cytoplasm</location>
    </subcellularLocation>
    <subcellularLocation>
        <location evidence="2">Nucleus</location>
    </subcellularLocation>
</comment>